<feature type="chain" id="PRO_5019192782" evidence="1">
    <location>
        <begin position="20"/>
        <end position="126"/>
    </location>
</feature>
<proteinExistence type="predicted"/>
<evidence type="ECO:0000256" key="1">
    <source>
        <dbReference type="SAM" id="SignalP"/>
    </source>
</evidence>
<comment type="caution">
    <text evidence="2">The sequence shown here is derived from an EMBL/GenBank/DDBJ whole genome shotgun (WGS) entry which is preliminary data.</text>
</comment>
<organism evidence="2 3">
    <name type="scientific">Xylaria grammica</name>
    <dbReference type="NCBI Taxonomy" id="363999"/>
    <lineage>
        <taxon>Eukaryota</taxon>
        <taxon>Fungi</taxon>
        <taxon>Dikarya</taxon>
        <taxon>Ascomycota</taxon>
        <taxon>Pezizomycotina</taxon>
        <taxon>Sordariomycetes</taxon>
        <taxon>Xylariomycetidae</taxon>
        <taxon>Xylariales</taxon>
        <taxon>Xylariaceae</taxon>
        <taxon>Xylaria</taxon>
    </lineage>
</organism>
<reference evidence="2 3" key="1">
    <citation type="submission" date="2018-12" db="EMBL/GenBank/DDBJ databases">
        <title>Draft genome sequence of Xylaria grammica IHI A82.</title>
        <authorList>
            <person name="Buettner E."/>
            <person name="Kellner H."/>
        </authorList>
    </citation>
    <scope>NUCLEOTIDE SEQUENCE [LARGE SCALE GENOMIC DNA]</scope>
    <source>
        <strain evidence="2 3">IHI A82</strain>
    </source>
</reference>
<keyword evidence="1" id="KW-0732">Signal</keyword>
<keyword evidence="3" id="KW-1185">Reference proteome</keyword>
<evidence type="ECO:0000313" key="2">
    <source>
        <dbReference type="EMBL" id="RWA14369.1"/>
    </source>
</evidence>
<protein>
    <submittedName>
        <fullName evidence="2">Uncharacterized protein</fullName>
    </submittedName>
</protein>
<dbReference type="AlphaFoldDB" id="A0A439DIY7"/>
<accession>A0A439DIY7</accession>
<feature type="signal peptide" evidence="1">
    <location>
        <begin position="1"/>
        <end position="19"/>
    </location>
</feature>
<dbReference type="EMBL" id="RYZI01000009">
    <property type="protein sequence ID" value="RWA14369.1"/>
    <property type="molecule type" value="Genomic_DNA"/>
</dbReference>
<gene>
    <name evidence="2" type="ORF">EKO27_g703</name>
</gene>
<name>A0A439DIY7_9PEZI</name>
<dbReference type="Proteomes" id="UP000286045">
    <property type="component" value="Unassembled WGS sequence"/>
</dbReference>
<sequence>MRASLPALFAVGAAAAATADLATWKVMSINTGCKFGRCFTSYVVSGDEFTADGVTFPAFAARCKTLGSCSNALDGSVIASATDATTGLLTITQTVTKSGVEKVATANLDWDESSEVYMEAAVSSVA</sequence>
<evidence type="ECO:0000313" key="3">
    <source>
        <dbReference type="Proteomes" id="UP000286045"/>
    </source>
</evidence>